<feature type="transmembrane region" description="Helical" evidence="1">
    <location>
        <begin position="182"/>
        <end position="204"/>
    </location>
</feature>
<organism evidence="2">
    <name type="scientific">marine sediment metagenome</name>
    <dbReference type="NCBI Taxonomy" id="412755"/>
    <lineage>
        <taxon>unclassified sequences</taxon>
        <taxon>metagenomes</taxon>
        <taxon>ecological metagenomes</taxon>
    </lineage>
</organism>
<sequence length="207" mass="22741">MYEATKYTDNQFIIDSTLTMNVTFNVTYVDDYVTADMSEDGGAAVSVFFNTQSLDDDFGINIRPSNGLFIRYIADEQRVQSQMSMINDTISPVLDNFDISRVGNSLYISAYGSGEGDSWTYDAEIHYTDDYVLSSMSEDHFQTDGENDAVQTVLWTQVYHHSSSTTSTTTTTSSTTNPVPALSTPLIIGAGAAVVVGVIVVVIIKRR</sequence>
<keyword evidence="1" id="KW-0812">Transmembrane</keyword>
<name>X0ZJ23_9ZZZZ</name>
<evidence type="ECO:0000313" key="2">
    <source>
        <dbReference type="EMBL" id="GAG58092.1"/>
    </source>
</evidence>
<accession>X0ZJ23</accession>
<evidence type="ECO:0000256" key="1">
    <source>
        <dbReference type="SAM" id="Phobius"/>
    </source>
</evidence>
<gene>
    <name evidence="2" type="ORF">S01H4_03550</name>
</gene>
<keyword evidence="1" id="KW-0472">Membrane</keyword>
<reference evidence="2" key="1">
    <citation type="journal article" date="2014" name="Front. Microbiol.">
        <title>High frequency of phylogenetically diverse reductive dehalogenase-homologous genes in deep subseafloor sedimentary metagenomes.</title>
        <authorList>
            <person name="Kawai M."/>
            <person name="Futagami T."/>
            <person name="Toyoda A."/>
            <person name="Takaki Y."/>
            <person name="Nishi S."/>
            <person name="Hori S."/>
            <person name="Arai W."/>
            <person name="Tsubouchi T."/>
            <person name="Morono Y."/>
            <person name="Uchiyama I."/>
            <person name="Ito T."/>
            <person name="Fujiyama A."/>
            <person name="Inagaki F."/>
            <person name="Takami H."/>
        </authorList>
    </citation>
    <scope>NUCLEOTIDE SEQUENCE</scope>
    <source>
        <strain evidence="2">Expedition CK06-06</strain>
    </source>
</reference>
<keyword evidence="1" id="KW-1133">Transmembrane helix</keyword>
<dbReference type="EMBL" id="BART01000880">
    <property type="protein sequence ID" value="GAG58092.1"/>
    <property type="molecule type" value="Genomic_DNA"/>
</dbReference>
<proteinExistence type="predicted"/>
<dbReference type="AlphaFoldDB" id="X0ZJ23"/>
<comment type="caution">
    <text evidence="2">The sequence shown here is derived from an EMBL/GenBank/DDBJ whole genome shotgun (WGS) entry which is preliminary data.</text>
</comment>
<protein>
    <submittedName>
        <fullName evidence="2">Uncharacterized protein</fullName>
    </submittedName>
</protein>